<dbReference type="Gene3D" id="3.30.750.24">
    <property type="entry name" value="STAS domain"/>
    <property type="match status" value="1"/>
</dbReference>
<sequence>MSVSTSQITVENPQGTPECFILKGRLNRETIPSFWPNSLQQLKNATSSQKPLILDFGHVDHIDTAGLAWLINLIRDARGQNIQFSVVNPPETLLNLAKISDVDGFLPLQ</sequence>
<gene>
    <name evidence="2" type="ORF">GPLA_4761</name>
</gene>
<keyword evidence="3" id="KW-1185">Reference proteome</keyword>
<evidence type="ECO:0000259" key="1">
    <source>
        <dbReference type="PROSITE" id="PS50801"/>
    </source>
</evidence>
<comment type="caution">
    <text evidence="2">The sequence shown here is derived from an EMBL/GenBank/DDBJ whole genome shotgun (WGS) entry which is preliminary data.</text>
</comment>
<dbReference type="InterPro" id="IPR002645">
    <property type="entry name" value="STAS_dom"/>
</dbReference>
<dbReference type="SUPFAM" id="SSF52091">
    <property type="entry name" value="SpoIIaa-like"/>
    <property type="match status" value="1"/>
</dbReference>
<evidence type="ECO:0000313" key="3">
    <source>
        <dbReference type="Proteomes" id="UP000006322"/>
    </source>
</evidence>
<dbReference type="PANTHER" id="PTHR35849">
    <property type="entry name" value="BLR2341 PROTEIN"/>
    <property type="match status" value="1"/>
</dbReference>
<dbReference type="EMBL" id="BAER01000145">
    <property type="protein sequence ID" value="GAC35635.1"/>
    <property type="molecule type" value="Genomic_DNA"/>
</dbReference>
<dbReference type="CDD" id="cd07043">
    <property type="entry name" value="STAS_anti-anti-sigma_factors"/>
    <property type="match status" value="1"/>
</dbReference>
<proteinExistence type="predicted"/>
<dbReference type="Pfam" id="PF01740">
    <property type="entry name" value="STAS"/>
    <property type="match status" value="1"/>
</dbReference>
<dbReference type="RefSeq" id="WP_007107395.1">
    <property type="nucleotide sequence ID" value="NZ_BAER01000145.1"/>
</dbReference>
<dbReference type="STRING" id="1129793.GPLA_4761"/>
<reference evidence="3" key="1">
    <citation type="journal article" date="2014" name="Environ. Microbiol.">
        <title>Comparative genomics of the marine bacterial genus Glaciecola reveals the high degree of genomic diversity and genomic characteristic for cold adaptation.</title>
        <authorList>
            <person name="Qin Q.L."/>
            <person name="Xie B.B."/>
            <person name="Yu Y."/>
            <person name="Shu Y.L."/>
            <person name="Rong J.C."/>
            <person name="Zhang Y.J."/>
            <person name="Zhao D.L."/>
            <person name="Chen X.L."/>
            <person name="Zhang X.Y."/>
            <person name="Chen B."/>
            <person name="Zhou B.C."/>
            <person name="Zhang Y.Z."/>
        </authorList>
    </citation>
    <scope>NUCLEOTIDE SEQUENCE [LARGE SCALE GENOMIC DNA]</scope>
    <source>
        <strain evidence="3">LMG 21857</strain>
    </source>
</reference>
<dbReference type="InterPro" id="IPR036513">
    <property type="entry name" value="STAS_dom_sf"/>
</dbReference>
<dbReference type="PROSITE" id="PS50801">
    <property type="entry name" value="STAS"/>
    <property type="match status" value="1"/>
</dbReference>
<name>K7AJU3_9ALTE</name>
<dbReference type="InterPro" id="IPR052746">
    <property type="entry name" value="MlaB_ABC_Transporter"/>
</dbReference>
<evidence type="ECO:0000313" key="2">
    <source>
        <dbReference type="EMBL" id="GAC35635.1"/>
    </source>
</evidence>
<dbReference type="AlphaFoldDB" id="K7AJU3"/>
<dbReference type="Proteomes" id="UP000006322">
    <property type="component" value="Unassembled WGS sequence"/>
</dbReference>
<dbReference type="OrthoDB" id="5900662at2"/>
<accession>K7AJU3</accession>
<dbReference type="PANTHER" id="PTHR35849:SF1">
    <property type="entry name" value="INTERMEMBRANE PHOSPHOLIPID TRANSPORT SYSTEM BINDING PROTEIN MLAB"/>
    <property type="match status" value="1"/>
</dbReference>
<organism evidence="2 3">
    <name type="scientific">Paraglaciecola polaris LMG 21857</name>
    <dbReference type="NCBI Taxonomy" id="1129793"/>
    <lineage>
        <taxon>Bacteria</taxon>
        <taxon>Pseudomonadati</taxon>
        <taxon>Pseudomonadota</taxon>
        <taxon>Gammaproteobacteria</taxon>
        <taxon>Alteromonadales</taxon>
        <taxon>Alteromonadaceae</taxon>
        <taxon>Paraglaciecola</taxon>
    </lineage>
</organism>
<protein>
    <submittedName>
        <fullName evidence="2">Anti-sigma-factor antagonist</fullName>
    </submittedName>
</protein>
<feature type="domain" description="STAS" evidence="1">
    <location>
        <begin position="22"/>
        <end position="109"/>
    </location>
</feature>